<evidence type="ECO:0000313" key="2">
    <source>
        <dbReference type="Proteomes" id="UP000503540"/>
    </source>
</evidence>
<dbReference type="KEGG" id="nah:F5544_14630"/>
<evidence type="ECO:0000313" key="1">
    <source>
        <dbReference type="EMBL" id="QIS10811.1"/>
    </source>
</evidence>
<accession>A0A6G9YC59</accession>
<organism evidence="1 2">
    <name type="scientific">Nocardia arthritidis</name>
    <dbReference type="NCBI Taxonomy" id="228602"/>
    <lineage>
        <taxon>Bacteria</taxon>
        <taxon>Bacillati</taxon>
        <taxon>Actinomycetota</taxon>
        <taxon>Actinomycetes</taxon>
        <taxon>Mycobacteriales</taxon>
        <taxon>Nocardiaceae</taxon>
        <taxon>Nocardia</taxon>
    </lineage>
</organism>
<dbReference type="RefSeq" id="WP_167473727.1">
    <property type="nucleotide sequence ID" value="NZ_CP046172.1"/>
</dbReference>
<dbReference type="EMBL" id="CP046172">
    <property type="protein sequence ID" value="QIS10811.1"/>
    <property type="molecule type" value="Genomic_DNA"/>
</dbReference>
<proteinExistence type="predicted"/>
<keyword evidence="2" id="KW-1185">Reference proteome</keyword>
<sequence>MIDPLALEGRREQLLARLRELRGELADLADDYGELPASGLLIDTDGIGALTTPGYCIAGAREVFEEALLELDAAGDALGRAATYTGRLRPVVFD</sequence>
<gene>
    <name evidence="1" type="ORF">F5544_14630</name>
</gene>
<name>A0A6G9YC59_9NOCA</name>
<dbReference type="Proteomes" id="UP000503540">
    <property type="component" value="Chromosome"/>
</dbReference>
<dbReference type="AlphaFoldDB" id="A0A6G9YC59"/>
<reference evidence="1 2" key="1">
    <citation type="journal article" date="2019" name="ACS Chem. Biol.">
        <title>Identification and Mobilization of a Cryptic Antibiotic Biosynthesis Gene Locus from a Human-Pathogenic Nocardia Isolate.</title>
        <authorList>
            <person name="Herisse M."/>
            <person name="Ishida K."/>
            <person name="Porter J.L."/>
            <person name="Howden B."/>
            <person name="Hertweck C."/>
            <person name="Stinear T.P."/>
            <person name="Pidot S.J."/>
        </authorList>
    </citation>
    <scope>NUCLEOTIDE SEQUENCE [LARGE SCALE GENOMIC DNA]</scope>
    <source>
        <strain evidence="1 2">AUSMDU00012717</strain>
    </source>
</reference>
<protein>
    <submittedName>
        <fullName evidence="1">Uncharacterized protein</fullName>
    </submittedName>
</protein>